<dbReference type="RefSeq" id="WP_144997038.1">
    <property type="nucleotide sequence ID" value="NZ_CP036281.1"/>
</dbReference>
<dbReference type="EMBL" id="CP036281">
    <property type="protein sequence ID" value="QDU81577.1"/>
    <property type="molecule type" value="Genomic_DNA"/>
</dbReference>
<dbReference type="Proteomes" id="UP000317178">
    <property type="component" value="Chromosome"/>
</dbReference>
<keyword evidence="2" id="KW-1185">Reference proteome</keyword>
<sequence>MAVTSVMTFKKLLMSELVKNRGWLMNSEFLKTCEKRLGSQFSDSDRRLLNHRPKWKNQVDFAKAVLSRSSLIMTRSKMVNGKRDTMIVLTSHLVTIQWVGAKKVYSSYKKKCPGCLDKKVPLNMEQCGKCGHVFGLPEPRVDRNVGNYS</sequence>
<gene>
    <name evidence="1" type="ORF">Pla110_33190</name>
</gene>
<dbReference type="AlphaFoldDB" id="A0A518CQS2"/>
<proteinExistence type="predicted"/>
<evidence type="ECO:0000313" key="2">
    <source>
        <dbReference type="Proteomes" id="UP000317178"/>
    </source>
</evidence>
<protein>
    <submittedName>
        <fullName evidence="1">Uncharacterized protein</fullName>
    </submittedName>
</protein>
<organism evidence="1 2">
    <name type="scientific">Polystyrenella longa</name>
    <dbReference type="NCBI Taxonomy" id="2528007"/>
    <lineage>
        <taxon>Bacteria</taxon>
        <taxon>Pseudomonadati</taxon>
        <taxon>Planctomycetota</taxon>
        <taxon>Planctomycetia</taxon>
        <taxon>Planctomycetales</taxon>
        <taxon>Planctomycetaceae</taxon>
        <taxon>Polystyrenella</taxon>
    </lineage>
</organism>
<name>A0A518CQS2_9PLAN</name>
<accession>A0A518CQS2</accession>
<dbReference type="KEGG" id="plon:Pla110_33190"/>
<reference evidence="1 2" key="1">
    <citation type="submission" date="2019-02" db="EMBL/GenBank/DDBJ databases">
        <title>Deep-cultivation of Planctomycetes and their phenomic and genomic characterization uncovers novel biology.</title>
        <authorList>
            <person name="Wiegand S."/>
            <person name="Jogler M."/>
            <person name="Boedeker C."/>
            <person name="Pinto D."/>
            <person name="Vollmers J."/>
            <person name="Rivas-Marin E."/>
            <person name="Kohn T."/>
            <person name="Peeters S.H."/>
            <person name="Heuer A."/>
            <person name="Rast P."/>
            <person name="Oberbeckmann S."/>
            <person name="Bunk B."/>
            <person name="Jeske O."/>
            <person name="Meyerdierks A."/>
            <person name="Storesund J.E."/>
            <person name="Kallscheuer N."/>
            <person name="Luecker S."/>
            <person name="Lage O.M."/>
            <person name="Pohl T."/>
            <person name="Merkel B.J."/>
            <person name="Hornburger P."/>
            <person name="Mueller R.-W."/>
            <person name="Bruemmer F."/>
            <person name="Labrenz M."/>
            <person name="Spormann A.M."/>
            <person name="Op den Camp H."/>
            <person name="Overmann J."/>
            <person name="Amann R."/>
            <person name="Jetten M.S.M."/>
            <person name="Mascher T."/>
            <person name="Medema M.H."/>
            <person name="Devos D.P."/>
            <person name="Kaster A.-K."/>
            <person name="Ovreas L."/>
            <person name="Rohde M."/>
            <person name="Galperin M.Y."/>
            <person name="Jogler C."/>
        </authorList>
    </citation>
    <scope>NUCLEOTIDE SEQUENCE [LARGE SCALE GENOMIC DNA]</scope>
    <source>
        <strain evidence="1 2">Pla110</strain>
    </source>
</reference>
<evidence type="ECO:0000313" key="1">
    <source>
        <dbReference type="EMBL" id="QDU81577.1"/>
    </source>
</evidence>